<dbReference type="InterPro" id="IPR004111">
    <property type="entry name" value="Repressor_TetR_C"/>
</dbReference>
<feature type="region of interest" description="Disordered" evidence="5">
    <location>
        <begin position="325"/>
        <end position="346"/>
    </location>
</feature>
<name>A0A4Q9HZG6_STRKA</name>
<dbReference type="AlphaFoldDB" id="A0A4Q9HZG6"/>
<evidence type="ECO:0000259" key="6">
    <source>
        <dbReference type="PROSITE" id="PS50977"/>
    </source>
</evidence>
<keyword evidence="1" id="KW-0805">Transcription regulation</keyword>
<dbReference type="InterPro" id="IPR036271">
    <property type="entry name" value="Tet_transcr_reg_TetR-rel_C_sf"/>
</dbReference>
<dbReference type="Pfam" id="PF02909">
    <property type="entry name" value="TetR_C_1"/>
    <property type="match status" value="1"/>
</dbReference>
<feature type="region of interest" description="Disordered" evidence="5">
    <location>
        <begin position="137"/>
        <end position="159"/>
    </location>
</feature>
<organism evidence="7 8">
    <name type="scientific">Streptomyces kasugaensis</name>
    <dbReference type="NCBI Taxonomy" id="1946"/>
    <lineage>
        <taxon>Bacteria</taxon>
        <taxon>Bacillati</taxon>
        <taxon>Actinomycetota</taxon>
        <taxon>Actinomycetes</taxon>
        <taxon>Kitasatosporales</taxon>
        <taxon>Streptomycetaceae</taxon>
        <taxon>Streptomyces</taxon>
    </lineage>
</organism>
<dbReference type="Pfam" id="PF00440">
    <property type="entry name" value="TetR_N"/>
    <property type="match status" value="1"/>
</dbReference>
<evidence type="ECO:0000256" key="1">
    <source>
        <dbReference type="ARBA" id="ARBA00023015"/>
    </source>
</evidence>
<evidence type="ECO:0000256" key="5">
    <source>
        <dbReference type="SAM" id="MobiDB-lite"/>
    </source>
</evidence>
<keyword evidence="2 4" id="KW-0238">DNA-binding</keyword>
<dbReference type="SUPFAM" id="SSF46689">
    <property type="entry name" value="Homeodomain-like"/>
    <property type="match status" value="1"/>
</dbReference>
<evidence type="ECO:0000313" key="8">
    <source>
        <dbReference type="Proteomes" id="UP000292452"/>
    </source>
</evidence>
<protein>
    <submittedName>
        <fullName evidence="7">TetR family transcriptional regulator</fullName>
    </submittedName>
</protein>
<feature type="compositionally biased region" description="Basic residues" evidence="5">
    <location>
        <begin position="325"/>
        <end position="335"/>
    </location>
</feature>
<reference evidence="7 8" key="1">
    <citation type="submission" date="2019-02" db="EMBL/GenBank/DDBJ databases">
        <title>Draft Genome Sequence of Streptomyces sp. AM-2504, identified by 16S rRNA comparative analysis as a Streptomyces Kasugaensis strain.</title>
        <authorList>
            <person name="Napolioni V."/>
            <person name="Giuliodori A.M."/>
            <person name="Spurio R."/>
            <person name="Fabbretti A."/>
        </authorList>
    </citation>
    <scope>NUCLEOTIDE SEQUENCE [LARGE SCALE GENOMIC DNA]</scope>
    <source>
        <strain evidence="7 8">AM-2504</strain>
    </source>
</reference>
<dbReference type="GO" id="GO:0003677">
    <property type="term" value="F:DNA binding"/>
    <property type="evidence" value="ECO:0007669"/>
    <property type="project" value="UniProtKB-UniRule"/>
</dbReference>
<evidence type="ECO:0000256" key="4">
    <source>
        <dbReference type="PROSITE-ProRule" id="PRU00335"/>
    </source>
</evidence>
<dbReference type="InterPro" id="IPR009057">
    <property type="entry name" value="Homeodomain-like_sf"/>
</dbReference>
<evidence type="ECO:0000256" key="3">
    <source>
        <dbReference type="ARBA" id="ARBA00023163"/>
    </source>
</evidence>
<feature type="domain" description="HTH tetR-type" evidence="6">
    <location>
        <begin position="176"/>
        <end position="236"/>
    </location>
</feature>
<dbReference type="SUPFAM" id="SSF48498">
    <property type="entry name" value="Tetracyclin repressor-like, C-terminal domain"/>
    <property type="match status" value="1"/>
</dbReference>
<evidence type="ECO:0000256" key="2">
    <source>
        <dbReference type="ARBA" id="ARBA00023125"/>
    </source>
</evidence>
<gene>
    <name evidence="7" type="ORF">EYS09_04880</name>
</gene>
<sequence length="346" mass="39384">MNRARSRTRTRMHGTRPAQQCGVRHKPRVITATQRRPRPEHRPTRTASSSTGTEPPTRHRPATRHRLLQAHSPQSRPAPKTTITATSPGKMDTSPAPPTKTGTPFETEQFTGRCHTIMAELWRPYFVTPNQYPATDIMREDDAPHPPATDNRKRSAEWRRHMTSAGTPTRAHTTQPLTRAHIVAAGLRLLERHGTAGLRMRKLANELGKAPAAVYRHVSDKRELMTLLFDEVSHQFTIPAPGDNPRNDIIKAVENAHRVMKEHPWTVTLILDGAPPTPHILRLSQFILDTMIRKGMTDTQAAHLHTAIWQYTLGHLLMTQNKKWHQPRHTHRQSIRPHTMNTNYLS</sequence>
<feature type="compositionally biased region" description="Polar residues" evidence="5">
    <location>
        <begin position="71"/>
        <end position="87"/>
    </location>
</feature>
<dbReference type="GO" id="GO:0045892">
    <property type="term" value="P:negative regulation of DNA-templated transcription"/>
    <property type="evidence" value="ECO:0007669"/>
    <property type="project" value="InterPro"/>
</dbReference>
<dbReference type="PROSITE" id="PS50977">
    <property type="entry name" value="HTH_TETR_2"/>
    <property type="match status" value="1"/>
</dbReference>
<accession>A0A4Q9HZG6</accession>
<dbReference type="InterPro" id="IPR001647">
    <property type="entry name" value="HTH_TetR"/>
</dbReference>
<comment type="caution">
    <text evidence="7">The sequence shown here is derived from an EMBL/GenBank/DDBJ whole genome shotgun (WGS) entry which is preliminary data.</text>
</comment>
<proteinExistence type="predicted"/>
<feature type="compositionally biased region" description="Basic residues" evidence="5">
    <location>
        <begin position="58"/>
        <end position="68"/>
    </location>
</feature>
<feature type="region of interest" description="Disordered" evidence="5">
    <location>
        <begin position="1"/>
        <end position="105"/>
    </location>
</feature>
<keyword evidence="3" id="KW-0804">Transcription</keyword>
<feature type="compositionally biased region" description="Basic residues" evidence="5">
    <location>
        <begin position="1"/>
        <end position="14"/>
    </location>
</feature>
<feature type="DNA-binding region" description="H-T-H motif" evidence="4">
    <location>
        <begin position="199"/>
        <end position="218"/>
    </location>
</feature>
<dbReference type="EMBL" id="SIXH01000026">
    <property type="protein sequence ID" value="TBO60768.1"/>
    <property type="molecule type" value="Genomic_DNA"/>
</dbReference>
<keyword evidence="8" id="KW-1185">Reference proteome</keyword>
<dbReference type="Gene3D" id="1.10.357.10">
    <property type="entry name" value="Tetracycline Repressor, domain 2"/>
    <property type="match status" value="1"/>
</dbReference>
<evidence type="ECO:0000313" key="7">
    <source>
        <dbReference type="EMBL" id="TBO60768.1"/>
    </source>
</evidence>
<dbReference type="Proteomes" id="UP000292452">
    <property type="component" value="Unassembled WGS sequence"/>
</dbReference>